<organism evidence="2 3">
    <name type="scientific">Populus trichocarpa</name>
    <name type="common">Western balsam poplar</name>
    <name type="synonym">Populus balsamifera subsp. trichocarpa</name>
    <dbReference type="NCBI Taxonomy" id="3694"/>
    <lineage>
        <taxon>Eukaryota</taxon>
        <taxon>Viridiplantae</taxon>
        <taxon>Streptophyta</taxon>
        <taxon>Embryophyta</taxon>
        <taxon>Tracheophyta</taxon>
        <taxon>Spermatophyta</taxon>
        <taxon>Magnoliopsida</taxon>
        <taxon>eudicotyledons</taxon>
        <taxon>Gunneridae</taxon>
        <taxon>Pentapetalae</taxon>
        <taxon>rosids</taxon>
        <taxon>fabids</taxon>
        <taxon>Malpighiales</taxon>
        <taxon>Salicaceae</taxon>
        <taxon>Saliceae</taxon>
        <taxon>Populus</taxon>
    </lineage>
</organism>
<evidence type="ECO:0000313" key="3">
    <source>
        <dbReference type="Proteomes" id="UP000006729"/>
    </source>
</evidence>
<dbReference type="AlphaFoldDB" id="A0A2K2AAW6"/>
<evidence type="ECO:0000313" key="2">
    <source>
        <dbReference type="EMBL" id="PNT34678.1"/>
    </source>
</evidence>
<accession>A0A2K2AAW6</accession>
<dbReference type="EMBL" id="CM009294">
    <property type="protein sequence ID" value="PNT34678.1"/>
    <property type="molecule type" value="Genomic_DNA"/>
</dbReference>
<sequence>MKDLYGIFADQACQSSIFLFFNLGMYGLYSSINFMFIVNETKVQYKNSIFMTMVSIFCPKEGVMSCIFQITCRGSDS</sequence>
<feature type="transmembrane region" description="Helical" evidence="1">
    <location>
        <begin position="17"/>
        <end position="38"/>
    </location>
</feature>
<gene>
    <name evidence="2" type="ORF">POPTR_005G031400</name>
</gene>
<evidence type="ECO:0000256" key="1">
    <source>
        <dbReference type="SAM" id="Phobius"/>
    </source>
</evidence>
<protein>
    <submittedName>
        <fullName evidence="2">Uncharacterized protein</fullName>
    </submittedName>
</protein>
<keyword evidence="1" id="KW-0812">Transmembrane</keyword>
<dbReference type="InParanoid" id="A0A2K2AAW6"/>
<proteinExistence type="predicted"/>
<name>A0A2K2AAW6_POPTR</name>
<keyword evidence="1" id="KW-1133">Transmembrane helix</keyword>
<reference evidence="2 3" key="1">
    <citation type="journal article" date="2006" name="Science">
        <title>The genome of black cottonwood, Populus trichocarpa (Torr. &amp; Gray).</title>
        <authorList>
            <person name="Tuskan G.A."/>
            <person name="Difazio S."/>
            <person name="Jansson S."/>
            <person name="Bohlmann J."/>
            <person name="Grigoriev I."/>
            <person name="Hellsten U."/>
            <person name="Putnam N."/>
            <person name="Ralph S."/>
            <person name="Rombauts S."/>
            <person name="Salamov A."/>
            <person name="Schein J."/>
            <person name="Sterck L."/>
            <person name="Aerts A."/>
            <person name="Bhalerao R.R."/>
            <person name="Bhalerao R.P."/>
            <person name="Blaudez D."/>
            <person name="Boerjan W."/>
            <person name="Brun A."/>
            <person name="Brunner A."/>
            <person name="Busov V."/>
            <person name="Campbell M."/>
            <person name="Carlson J."/>
            <person name="Chalot M."/>
            <person name="Chapman J."/>
            <person name="Chen G.L."/>
            <person name="Cooper D."/>
            <person name="Coutinho P.M."/>
            <person name="Couturier J."/>
            <person name="Covert S."/>
            <person name="Cronk Q."/>
            <person name="Cunningham R."/>
            <person name="Davis J."/>
            <person name="Degroeve S."/>
            <person name="Dejardin A."/>
            <person name="Depamphilis C."/>
            <person name="Detter J."/>
            <person name="Dirks B."/>
            <person name="Dubchak I."/>
            <person name="Duplessis S."/>
            <person name="Ehlting J."/>
            <person name="Ellis B."/>
            <person name="Gendler K."/>
            <person name="Goodstein D."/>
            <person name="Gribskov M."/>
            <person name="Grimwood J."/>
            <person name="Groover A."/>
            <person name="Gunter L."/>
            <person name="Hamberger B."/>
            <person name="Heinze B."/>
            <person name="Helariutta Y."/>
            <person name="Henrissat B."/>
            <person name="Holligan D."/>
            <person name="Holt R."/>
            <person name="Huang W."/>
            <person name="Islam-Faridi N."/>
            <person name="Jones S."/>
            <person name="Jones-Rhoades M."/>
            <person name="Jorgensen R."/>
            <person name="Joshi C."/>
            <person name="Kangasjarvi J."/>
            <person name="Karlsson J."/>
            <person name="Kelleher C."/>
            <person name="Kirkpatrick R."/>
            <person name="Kirst M."/>
            <person name="Kohler A."/>
            <person name="Kalluri U."/>
            <person name="Larimer F."/>
            <person name="Leebens-Mack J."/>
            <person name="Leple J.C."/>
            <person name="Locascio P."/>
            <person name="Lou Y."/>
            <person name="Lucas S."/>
            <person name="Martin F."/>
            <person name="Montanini B."/>
            <person name="Napoli C."/>
            <person name="Nelson D.R."/>
            <person name="Nelson C."/>
            <person name="Nieminen K."/>
            <person name="Nilsson O."/>
            <person name="Pereda V."/>
            <person name="Peter G."/>
            <person name="Philippe R."/>
            <person name="Pilate G."/>
            <person name="Poliakov A."/>
            <person name="Razumovskaya J."/>
            <person name="Richardson P."/>
            <person name="Rinaldi C."/>
            <person name="Ritland K."/>
            <person name="Rouze P."/>
            <person name="Ryaboy D."/>
            <person name="Schmutz J."/>
            <person name="Schrader J."/>
            <person name="Segerman B."/>
            <person name="Shin H."/>
            <person name="Siddiqui A."/>
            <person name="Sterky F."/>
            <person name="Terry A."/>
            <person name="Tsai C.J."/>
            <person name="Uberbacher E."/>
            <person name="Unneberg P."/>
            <person name="Vahala J."/>
            <person name="Wall K."/>
            <person name="Wessler S."/>
            <person name="Yang G."/>
            <person name="Yin T."/>
            <person name="Douglas C."/>
            <person name="Marra M."/>
            <person name="Sandberg G."/>
            <person name="Van de Peer Y."/>
            <person name="Rokhsar D."/>
        </authorList>
    </citation>
    <scope>NUCLEOTIDE SEQUENCE [LARGE SCALE GENOMIC DNA]</scope>
    <source>
        <strain evidence="3">cv. Nisqually</strain>
    </source>
</reference>
<keyword evidence="1" id="KW-0472">Membrane</keyword>
<dbReference type="Proteomes" id="UP000006729">
    <property type="component" value="Chromosome 5"/>
</dbReference>
<keyword evidence="3" id="KW-1185">Reference proteome</keyword>